<evidence type="ECO:0000313" key="9">
    <source>
        <dbReference type="Proteomes" id="UP000297713"/>
    </source>
</evidence>
<dbReference type="Pfam" id="PF02562">
    <property type="entry name" value="PhoH"/>
    <property type="match status" value="1"/>
</dbReference>
<comment type="similarity">
    <text evidence="2">Belongs to the PhoH family.</text>
</comment>
<dbReference type="PANTHER" id="PTHR30473:SF1">
    <property type="entry name" value="PHOH-LIKE PROTEIN"/>
    <property type="match status" value="1"/>
</dbReference>
<comment type="caution">
    <text evidence="8">The sequence shown here is derived from an EMBL/GenBank/DDBJ whole genome shotgun (WGS) entry which is preliminary data.</text>
</comment>
<keyword evidence="4" id="KW-0547">Nucleotide-binding</keyword>
<dbReference type="GO" id="GO:0005524">
    <property type="term" value="F:ATP binding"/>
    <property type="evidence" value="ECO:0007669"/>
    <property type="project" value="UniProtKB-KW"/>
</dbReference>
<proteinExistence type="inferred from homology"/>
<dbReference type="FunFam" id="3.40.50.300:FF:000013">
    <property type="entry name" value="PhoH family ATPase"/>
    <property type="match status" value="1"/>
</dbReference>
<evidence type="ECO:0000256" key="2">
    <source>
        <dbReference type="ARBA" id="ARBA00010393"/>
    </source>
</evidence>
<protein>
    <recommendedName>
        <fullName evidence="6">PhoH-like protein</fullName>
    </recommendedName>
</protein>
<dbReference type="InterPro" id="IPR027417">
    <property type="entry name" value="P-loop_NTPase"/>
</dbReference>
<accession>A0A4Y8PGM3</accession>
<dbReference type="RefSeq" id="WP_134439260.1">
    <property type="nucleotide sequence ID" value="NZ_LXQC01000079.1"/>
</dbReference>
<dbReference type="InterPro" id="IPR051451">
    <property type="entry name" value="PhoH2-like"/>
</dbReference>
<evidence type="ECO:0000313" key="8">
    <source>
        <dbReference type="EMBL" id="TFE71272.1"/>
    </source>
</evidence>
<evidence type="ECO:0000256" key="3">
    <source>
        <dbReference type="ARBA" id="ARBA00022490"/>
    </source>
</evidence>
<evidence type="ECO:0000256" key="4">
    <source>
        <dbReference type="ARBA" id="ARBA00022741"/>
    </source>
</evidence>
<dbReference type="EMBL" id="LXQC01000079">
    <property type="protein sequence ID" value="TFE71272.1"/>
    <property type="molecule type" value="Genomic_DNA"/>
</dbReference>
<evidence type="ECO:0000259" key="7">
    <source>
        <dbReference type="Pfam" id="PF02562"/>
    </source>
</evidence>
<name>A0A4Y8PGM3_9BACT</name>
<dbReference type="PANTHER" id="PTHR30473">
    <property type="entry name" value="PROTEIN PHOH"/>
    <property type="match status" value="1"/>
</dbReference>
<feature type="domain" description="PhoH-like protein" evidence="7">
    <location>
        <begin position="110"/>
        <end position="312"/>
    </location>
</feature>
<reference evidence="8 9" key="1">
    <citation type="submission" date="2016-05" db="EMBL/GenBank/DDBJ databases">
        <title>Diversity and Homogeneity among Thermoacidophilic Verrucomicrobia Methanotrophs Linked with Geographical Origin.</title>
        <authorList>
            <person name="Erikstad H.-A."/>
            <person name="Smestad N.B."/>
            <person name="Ceballos R.M."/>
            <person name="Birkeland N.-K."/>
        </authorList>
    </citation>
    <scope>NUCLEOTIDE SEQUENCE [LARGE SCALE GENOMIC DNA]</scope>
    <source>
        <strain evidence="8 9">Phi</strain>
    </source>
</reference>
<gene>
    <name evidence="8" type="ORF">A7Q10_04635</name>
</gene>
<dbReference type="InterPro" id="IPR003714">
    <property type="entry name" value="PhoH"/>
</dbReference>
<dbReference type="SUPFAM" id="SSF52540">
    <property type="entry name" value="P-loop containing nucleoside triphosphate hydrolases"/>
    <property type="match status" value="1"/>
</dbReference>
<evidence type="ECO:0000256" key="6">
    <source>
        <dbReference type="ARBA" id="ARBA00039970"/>
    </source>
</evidence>
<evidence type="ECO:0000256" key="1">
    <source>
        <dbReference type="ARBA" id="ARBA00004496"/>
    </source>
</evidence>
<comment type="subcellular location">
    <subcellularLocation>
        <location evidence="1">Cytoplasm</location>
    </subcellularLocation>
</comment>
<dbReference type="OrthoDB" id="9773137at2"/>
<keyword evidence="5" id="KW-0067">ATP-binding</keyword>
<sequence length="323" mass="36339">MIHSEIISFENGRFVHELFANEIKNVRILEERFGVKVTTRDGWVRIDGAPEGVQKTKKVFDQLQDALDKGLEIGKKDIHNAMEFVEKENGVVLSDFQRAKLETSSRKPPVVPKTLNQKKYIQAIKEHELVFGLGPAGTGKTFLAVAAALAAFRADEIKKIILTRPAVEAGEELGFLPGELEDKIFPYLRPLYDALEEMLDPEELKKMIDKGIIELAPLAFMRGRTLSGSFIILDEAQNTTTEQMLMFLTRLGQRSRCVVTGDPTQVDLPKHRSSGLFEAINALKSVSGIYFCEFGEKDVIRHKLVKDIVEAYRIHRANSKSNL</sequence>
<dbReference type="GO" id="GO:0005829">
    <property type="term" value="C:cytosol"/>
    <property type="evidence" value="ECO:0007669"/>
    <property type="project" value="TreeGrafter"/>
</dbReference>
<keyword evidence="9" id="KW-1185">Reference proteome</keyword>
<dbReference type="AlphaFoldDB" id="A0A4Y8PGM3"/>
<keyword evidence="3" id="KW-0963">Cytoplasm</keyword>
<evidence type="ECO:0000256" key="5">
    <source>
        <dbReference type="ARBA" id="ARBA00022840"/>
    </source>
</evidence>
<dbReference type="Gene3D" id="3.40.50.300">
    <property type="entry name" value="P-loop containing nucleotide triphosphate hydrolases"/>
    <property type="match status" value="1"/>
</dbReference>
<dbReference type="Proteomes" id="UP000297713">
    <property type="component" value="Unassembled WGS sequence"/>
</dbReference>
<organism evidence="8 9">
    <name type="scientific">Methylacidiphilum caldifontis</name>
    <dbReference type="NCBI Taxonomy" id="2795386"/>
    <lineage>
        <taxon>Bacteria</taxon>
        <taxon>Pseudomonadati</taxon>
        <taxon>Verrucomicrobiota</taxon>
        <taxon>Methylacidiphilae</taxon>
        <taxon>Methylacidiphilales</taxon>
        <taxon>Methylacidiphilaceae</taxon>
        <taxon>Methylacidiphilum (ex Ratnadevi et al. 2023)</taxon>
    </lineage>
</organism>